<dbReference type="InterPro" id="IPR050524">
    <property type="entry name" value="APC_YAT"/>
</dbReference>
<sequence>MADTRPLDRNPYYAEHYEHLDRILNRPQLAGIGISGCVGAGIFLTSGALIATTGSLGGALSYLVAGIIVACVLYTLTEMVACRPLTGVLIDLPHTFLDPACGFAVAASYGLSKICSMAALTAYSAELTALLKNKPGRHEKGPEVAINIAFILLTTASHCLGVKLYGKIERVIMWFKISLLVLVCILMLVINFGAGGHRQTSYQTNYTTHAFTPGFKPTGFLNTETPILRSSGVADTDFGITGAGGQLFAFITTVTLAMFSCFGGELVAMTAGEAKEPWKDIPIVMSFVYLVPLAMYPFVLMSAGANVNYADPNLPKIWGRSNRFGSNSPFVIAIMGSSLHGLPKVLNVFFIISAYTTANTTLYAASRSVFMLSQQYLPKKIADIFGKTNNGHTPLRAILLCSALGFLSLIGLADNSNSQPRITLTELYTGTLACVYICECVTFLKFKAGLDRLEKRKIFSRNDELYITRLFKSRWQPVPAYIGIFGCTFVVVWSGIPPLYILIARQNLTSTANLKPTSALAFDVLGAYIGPIIFATFYLTYKYIHPRSSSVDLRDLTPGNYILGDLSTIEREGPESMPANPWKSLENPNAMELEAQRDSIDPDRRSSFPLSTNYPGFEMSPETYDEREAQRARREERERIRSILENRPKRLERGFWRELWSFVVVDRD</sequence>
<evidence type="ECO:0000256" key="1">
    <source>
        <dbReference type="ARBA" id="ARBA00004141"/>
    </source>
</evidence>
<feature type="transmembrane region" description="Helical" evidence="5">
    <location>
        <begin position="56"/>
        <end position="76"/>
    </location>
</feature>
<feature type="transmembrane region" description="Helical" evidence="5">
    <location>
        <begin position="281"/>
        <end position="303"/>
    </location>
</feature>
<feature type="transmembrane region" description="Helical" evidence="5">
    <location>
        <begin position="29"/>
        <end position="50"/>
    </location>
</feature>
<dbReference type="OrthoDB" id="3900342at2759"/>
<dbReference type="GO" id="GO:0015171">
    <property type="term" value="F:amino acid transmembrane transporter activity"/>
    <property type="evidence" value="ECO:0007669"/>
    <property type="project" value="TreeGrafter"/>
</dbReference>
<feature type="transmembrane region" description="Helical" evidence="5">
    <location>
        <begin position="478"/>
        <end position="500"/>
    </location>
</feature>
<evidence type="ECO:0000313" key="7">
    <source>
        <dbReference type="EMBL" id="PSN74606.1"/>
    </source>
</evidence>
<dbReference type="PANTHER" id="PTHR43341">
    <property type="entry name" value="AMINO ACID PERMEASE"/>
    <property type="match status" value="1"/>
</dbReference>
<evidence type="ECO:0000313" key="8">
    <source>
        <dbReference type="Proteomes" id="UP000240883"/>
    </source>
</evidence>
<evidence type="ECO:0000259" key="6">
    <source>
        <dbReference type="Pfam" id="PF00324"/>
    </source>
</evidence>
<keyword evidence="2 5" id="KW-0812">Transmembrane</keyword>
<keyword evidence="8" id="KW-1185">Reference proteome</keyword>
<accession>A0A2T2PAM2</accession>
<feature type="transmembrane region" description="Helical" evidence="5">
    <location>
        <begin position="427"/>
        <end position="446"/>
    </location>
</feature>
<proteinExistence type="predicted"/>
<protein>
    <recommendedName>
        <fullName evidence="6">Amino acid permease/ SLC12A domain-containing protein</fullName>
    </recommendedName>
</protein>
<dbReference type="PANTHER" id="PTHR43341:SF46">
    <property type="entry name" value="SPS-SENSOR COMPONENT SSY1"/>
    <property type="match status" value="1"/>
</dbReference>
<keyword evidence="4 5" id="KW-0472">Membrane</keyword>
<dbReference type="Gene3D" id="1.20.1740.10">
    <property type="entry name" value="Amino acid/polyamine transporter I"/>
    <property type="match status" value="1"/>
</dbReference>
<dbReference type="Pfam" id="PF00324">
    <property type="entry name" value="AA_permease"/>
    <property type="match status" value="1"/>
</dbReference>
<dbReference type="EMBL" id="KZ678128">
    <property type="protein sequence ID" value="PSN74606.1"/>
    <property type="molecule type" value="Genomic_DNA"/>
</dbReference>
<feature type="transmembrane region" description="Helical" evidence="5">
    <location>
        <begin position="247"/>
        <end position="269"/>
    </location>
</feature>
<name>A0A2T2PAM2_CORCC</name>
<organism evidence="7 8">
    <name type="scientific">Corynespora cassiicola Philippines</name>
    <dbReference type="NCBI Taxonomy" id="1448308"/>
    <lineage>
        <taxon>Eukaryota</taxon>
        <taxon>Fungi</taxon>
        <taxon>Dikarya</taxon>
        <taxon>Ascomycota</taxon>
        <taxon>Pezizomycotina</taxon>
        <taxon>Dothideomycetes</taxon>
        <taxon>Pleosporomycetidae</taxon>
        <taxon>Pleosporales</taxon>
        <taxon>Corynesporascaceae</taxon>
        <taxon>Corynespora</taxon>
    </lineage>
</organism>
<feature type="domain" description="Amino acid permease/ SLC12A" evidence="6">
    <location>
        <begin position="32"/>
        <end position="544"/>
    </location>
</feature>
<evidence type="ECO:0000256" key="2">
    <source>
        <dbReference type="ARBA" id="ARBA00022692"/>
    </source>
</evidence>
<gene>
    <name evidence="7" type="ORF">BS50DRAFT_19661</name>
</gene>
<evidence type="ECO:0000256" key="5">
    <source>
        <dbReference type="SAM" id="Phobius"/>
    </source>
</evidence>
<evidence type="ECO:0000256" key="3">
    <source>
        <dbReference type="ARBA" id="ARBA00022989"/>
    </source>
</evidence>
<dbReference type="InterPro" id="IPR004841">
    <property type="entry name" value="AA-permease/SLC12A_dom"/>
</dbReference>
<dbReference type="AlphaFoldDB" id="A0A2T2PAM2"/>
<feature type="transmembrane region" description="Helical" evidence="5">
    <location>
        <begin position="171"/>
        <end position="194"/>
    </location>
</feature>
<reference evidence="7 8" key="1">
    <citation type="journal article" date="2018" name="Front. Microbiol.">
        <title>Genome-Wide Analysis of Corynespora cassiicola Leaf Fall Disease Putative Effectors.</title>
        <authorList>
            <person name="Lopez D."/>
            <person name="Ribeiro S."/>
            <person name="Label P."/>
            <person name="Fumanal B."/>
            <person name="Venisse J.S."/>
            <person name="Kohler A."/>
            <person name="de Oliveira R.R."/>
            <person name="Labutti K."/>
            <person name="Lipzen A."/>
            <person name="Lail K."/>
            <person name="Bauer D."/>
            <person name="Ohm R.A."/>
            <person name="Barry K.W."/>
            <person name="Spatafora J."/>
            <person name="Grigoriev I.V."/>
            <person name="Martin F.M."/>
            <person name="Pujade-Renaud V."/>
        </authorList>
    </citation>
    <scope>NUCLEOTIDE SEQUENCE [LARGE SCALE GENOMIC DNA]</scope>
    <source>
        <strain evidence="7 8">Philippines</strain>
    </source>
</reference>
<feature type="transmembrane region" description="Helical" evidence="5">
    <location>
        <begin position="348"/>
        <end position="372"/>
    </location>
</feature>
<dbReference type="STRING" id="1448308.A0A2T2PAM2"/>
<dbReference type="Proteomes" id="UP000240883">
    <property type="component" value="Unassembled WGS sequence"/>
</dbReference>
<evidence type="ECO:0000256" key="4">
    <source>
        <dbReference type="ARBA" id="ARBA00023136"/>
    </source>
</evidence>
<feature type="transmembrane region" description="Helical" evidence="5">
    <location>
        <begin position="520"/>
        <end position="541"/>
    </location>
</feature>
<dbReference type="GO" id="GO:0016020">
    <property type="term" value="C:membrane"/>
    <property type="evidence" value="ECO:0007669"/>
    <property type="project" value="UniProtKB-SubCell"/>
</dbReference>
<feature type="transmembrane region" description="Helical" evidence="5">
    <location>
        <begin position="393"/>
        <end position="412"/>
    </location>
</feature>
<keyword evidence="3 5" id="KW-1133">Transmembrane helix</keyword>
<comment type="subcellular location">
    <subcellularLocation>
        <location evidence="1">Membrane</location>
        <topology evidence="1">Multi-pass membrane protein</topology>
    </subcellularLocation>
</comment>